<organism evidence="1">
    <name type="scientific">marine sediment metagenome</name>
    <dbReference type="NCBI Taxonomy" id="412755"/>
    <lineage>
        <taxon>unclassified sequences</taxon>
        <taxon>metagenomes</taxon>
        <taxon>ecological metagenomes</taxon>
    </lineage>
</organism>
<dbReference type="AlphaFoldDB" id="X1GRU7"/>
<dbReference type="EMBL" id="BARU01017501">
    <property type="protein sequence ID" value="GAH60606.1"/>
    <property type="molecule type" value="Genomic_DNA"/>
</dbReference>
<name>X1GRU7_9ZZZZ</name>
<accession>X1GRU7</accession>
<proteinExistence type="predicted"/>
<sequence>MNCELCENKKLTKRYYEDGLIWIADCKTCSRNGNHVPMGVLNRHTMKATQEEYQQLVTKLHEIGTKVFGTNNFYFDHKQRRILNHLHIHARKK</sequence>
<gene>
    <name evidence="1" type="ORF">S03H2_29023</name>
</gene>
<protein>
    <submittedName>
        <fullName evidence="1">Uncharacterized protein</fullName>
    </submittedName>
</protein>
<reference evidence="1" key="1">
    <citation type="journal article" date="2014" name="Front. Microbiol.">
        <title>High frequency of phylogenetically diverse reductive dehalogenase-homologous genes in deep subseafloor sedimentary metagenomes.</title>
        <authorList>
            <person name="Kawai M."/>
            <person name="Futagami T."/>
            <person name="Toyoda A."/>
            <person name="Takaki Y."/>
            <person name="Nishi S."/>
            <person name="Hori S."/>
            <person name="Arai W."/>
            <person name="Tsubouchi T."/>
            <person name="Morono Y."/>
            <person name="Uchiyama I."/>
            <person name="Ito T."/>
            <person name="Fujiyama A."/>
            <person name="Inagaki F."/>
            <person name="Takami H."/>
        </authorList>
    </citation>
    <scope>NUCLEOTIDE SEQUENCE</scope>
    <source>
        <strain evidence="1">Expedition CK06-06</strain>
    </source>
</reference>
<comment type="caution">
    <text evidence="1">The sequence shown here is derived from an EMBL/GenBank/DDBJ whole genome shotgun (WGS) entry which is preliminary data.</text>
</comment>
<evidence type="ECO:0000313" key="1">
    <source>
        <dbReference type="EMBL" id="GAH60606.1"/>
    </source>
</evidence>